<protein>
    <submittedName>
        <fullName evidence="2">Rhodanese-like domain-containing protein</fullName>
    </submittedName>
</protein>
<dbReference type="GO" id="GO:0004792">
    <property type="term" value="F:thiosulfate-cyanide sulfurtransferase activity"/>
    <property type="evidence" value="ECO:0007669"/>
    <property type="project" value="InterPro"/>
</dbReference>
<dbReference type="PROSITE" id="PS50206">
    <property type="entry name" value="RHODANESE_3"/>
    <property type="match status" value="1"/>
</dbReference>
<organism evidence="2 3">
    <name type="scientific">Clostridium innocuum</name>
    <dbReference type="NCBI Taxonomy" id="1522"/>
    <lineage>
        <taxon>Bacteria</taxon>
        <taxon>Bacillati</taxon>
        <taxon>Bacillota</taxon>
        <taxon>Clostridia</taxon>
        <taxon>Eubacteriales</taxon>
        <taxon>Clostridiaceae</taxon>
        <taxon>Clostridium</taxon>
    </lineage>
</organism>
<dbReference type="InterPro" id="IPR036873">
    <property type="entry name" value="Rhodanese-like_dom_sf"/>
</dbReference>
<dbReference type="OrthoDB" id="9800872at2"/>
<sequence length="108" mass="12125">MFGFSFDKTMEEVKQELDAGKDIQLIDVRELDEYQEGHIPGADHLALSELEEKAAAVVAAGKPHYLYCRSGQRSRTALKRLKALGYSELYNIGGILHWPYAQKAGNQK</sequence>
<dbReference type="AlphaFoldDB" id="A0A3E2VYW9"/>
<dbReference type="EMBL" id="QVEV01000009">
    <property type="protein sequence ID" value="RGC16282.1"/>
    <property type="molecule type" value="Genomic_DNA"/>
</dbReference>
<dbReference type="RefSeq" id="WP_117442745.1">
    <property type="nucleotide sequence ID" value="NZ_JAJFEN010000030.1"/>
</dbReference>
<dbReference type="Proteomes" id="UP000260025">
    <property type="component" value="Unassembled WGS sequence"/>
</dbReference>
<dbReference type="PANTHER" id="PTHR43031">
    <property type="entry name" value="FAD-DEPENDENT OXIDOREDUCTASE"/>
    <property type="match status" value="1"/>
</dbReference>
<comment type="caution">
    <text evidence="2">The sequence shown here is derived from an EMBL/GenBank/DDBJ whole genome shotgun (WGS) entry which is preliminary data.</text>
</comment>
<dbReference type="InterPro" id="IPR050229">
    <property type="entry name" value="GlpE_sulfurtransferase"/>
</dbReference>
<proteinExistence type="predicted"/>
<dbReference type="InterPro" id="IPR001307">
    <property type="entry name" value="Thiosulphate_STrfase_CS"/>
</dbReference>
<name>A0A3E2VYW9_CLOIN</name>
<evidence type="ECO:0000313" key="2">
    <source>
        <dbReference type="EMBL" id="RGC16282.1"/>
    </source>
</evidence>
<dbReference type="Pfam" id="PF00581">
    <property type="entry name" value="Rhodanese"/>
    <property type="match status" value="1"/>
</dbReference>
<dbReference type="PROSITE" id="PS00380">
    <property type="entry name" value="RHODANESE_1"/>
    <property type="match status" value="1"/>
</dbReference>
<dbReference type="PANTHER" id="PTHR43031:SF18">
    <property type="entry name" value="RHODANESE-RELATED SULFURTRANSFERASES"/>
    <property type="match status" value="1"/>
</dbReference>
<reference evidence="2 3" key="1">
    <citation type="submission" date="2018-08" db="EMBL/GenBank/DDBJ databases">
        <title>A genome reference for cultivated species of the human gut microbiota.</title>
        <authorList>
            <person name="Zou Y."/>
            <person name="Xue W."/>
            <person name="Luo G."/>
        </authorList>
    </citation>
    <scope>NUCLEOTIDE SEQUENCE [LARGE SCALE GENOMIC DNA]</scope>
    <source>
        <strain evidence="2 3">OF01-2LB</strain>
    </source>
</reference>
<gene>
    <name evidence="2" type="ORF">DXA38_08130</name>
</gene>
<dbReference type="SUPFAM" id="SSF52821">
    <property type="entry name" value="Rhodanese/Cell cycle control phosphatase"/>
    <property type="match status" value="1"/>
</dbReference>
<dbReference type="Gene3D" id="3.40.250.10">
    <property type="entry name" value="Rhodanese-like domain"/>
    <property type="match status" value="1"/>
</dbReference>
<evidence type="ECO:0000313" key="3">
    <source>
        <dbReference type="Proteomes" id="UP000260025"/>
    </source>
</evidence>
<evidence type="ECO:0000259" key="1">
    <source>
        <dbReference type="PROSITE" id="PS50206"/>
    </source>
</evidence>
<dbReference type="CDD" id="cd00158">
    <property type="entry name" value="RHOD"/>
    <property type="match status" value="1"/>
</dbReference>
<dbReference type="SMART" id="SM00450">
    <property type="entry name" value="RHOD"/>
    <property type="match status" value="1"/>
</dbReference>
<feature type="domain" description="Rhodanese" evidence="1">
    <location>
        <begin position="19"/>
        <end position="104"/>
    </location>
</feature>
<dbReference type="InterPro" id="IPR001763">
    <property type="entry name" value="Rhodanese-like_dom"/>
</dbReference>
<accession>A0A3E2VYW9</accession>